<dbReference type="Gene3D" id="6.10.140.110">
    <property type="match status" value="1"/>
</dbReference>
<dbReference type="Pfam" id="PF19114">
    <property type="entry name" value="EsV_1_7_cys"/>
    <property type="match status" value="2"/>
</dbReference>
<evidence type="ECO:0000313" key="2">
    <source>
        <dbReference type="EMBL" id="EKX37728.1"/>
    </source>
</evidence>
<name>L1IN86_GUITC</name>
<dbReference type="Proteomes" id="UP000011087">
    <property type="component" value="Unassembled WGS sequence"/>
</dbReference>
<reference evidence="3" key="3">
    <citation type="submission" date="2016-03" db="UniProtKB">
        <authorList>
            <consortium name="EnsemblProtists"/>
        </authorList>
    </citation>
    <scope>IDENTIFICATION</scope>
</reference>
<evidence type="ECO:0000313" key="3">
    <source>
        <dbReference type="EnsemblProtists" id="EKX37728"/>
    </source>
</evidence>
<reference evidence="4" key="2">
    <citation type="submission" date="2012-11" db="EMBL/GenBank/DDBJ databases">
        <authorList>
            <person name="Kuo A."/>
            <person name="Curtis B.A."/>
            <person name="Tanifuji G."/>
            <person name="Burki F."/>
            <person name="Gruber A."/>
            <person name="Irimia M."/>
            <person name="Maruyama S."/>
            <person name="Arias M.C."/>
            <person name="Ball S.G."/>
            <person name="Gile G.H."/>
            <person name="Hirakawa Y."/>
            <person name="Hopkins J.F."/>
            <person name="Rensing S.A."/>
            <person name="Schmutz J."/>
            <person name="Symeonidi A."/>
            <person name="Elias M."/>
            <person name="Eveleigh R.J."/>
            <person name="Herman E.K."/>
            <person name="Klute M.J."/>
            <person name="Nakayama T."/>
            <person name="Obornik M."/>
            <person name="Reyes-Prieto A."/>
            <person name="Armbrust E.V."/>
            <person name="Aves S.J."/>
            <person name="Beiko R.G."/>
            <person name="Coutinho P."/>
            <person name="Dacks J.B."/>
            <person name="Durnford D.G."/>
            <person name="Fast N.M."/>
            <person name="Green B.R."/>
            <person name="Grisdale C."/>
            <person name="Hempe F."/>
            <person name="Henrissat B."/>
            <person name="Hoppner M.P."/>
            <person name="Ishida K.-I."/>
            <person name="Kim E."/>
            <person name="Koreny L."/>
            <person name="Kroth P.G."/>
            <person name="Liu Y."/>
            <person name="Malik S.-B."/>
            <person name="Maier U.G."/>
            <person name="McRose D."/>
            <person name="Mock T."/>
            <person name="Neilson J.A."/>
            <person name="Onodera N.T."/>
            <person name="Poole A.M."/>
            <person name="Pritham E.J."/>
            <person name="Richards T.A."/>
            <person name="Rocap G."/>
            <person name="Roy S.W."/>
            <person name="Sarai C."/>
            <person name="Schaack S."/>
            <person name="Shirato S."/>
            <person name="Slamovits C.H."/>
            <person name="Spencer D.F."/>
            <person name="Suzuki S."/>
            <person name="Worden A.Z."/>
            <person name="Zauner S."/>
            <person name="Barry K."/>
            <person name="Bell C."/>
            <person name="Bharti A.K."/>
            <person name="Crow J.A."/>
            <person name="Grimwood J."/>
            <person name="Kramer R."/>
            <person name="Lindquist E."/>
            <person name="Lucas S."/>
            <person name="Salamov A."/>
            <person name="McFadden G.I."/>
            <person name="Lane C.E."/>
            <person name="Keeling P.J."/>
            <person name="Gray M.W."/>
            <person name="Grigoriev I.V."/>
            <person name="Archibald J.M."/>
        </authorList>
    </citation>
    <scope>NUCLEOTIDE SEQUENCE</scope>
    <source>
        <strain evidence="4">CCMP2712</strain>
    </source>
</reference>
<dbReference type="RefSeq" id="XP_005824708.1">
    <property type="nucleotide sequence ID" value="XM_005824651.1"/>
</dbReference>
<dbReference type="EMBL" id="JH993055">
    <property type="protein sequence ID" value="EKX37728.1"/>
    <property type="molecule type" value="Genomic_DNA"/>
</dbReference>
<proteinExistence type="predicted"/>
<dbReference type="HOGENOM" id="CLU_1528055_0_0_1"/>
<dbReference type="PaxDb" id="55529-EKX37728"/>
<feature type="region of interest" description="Disordered" evidence="1">
    <location>
        <begin position="24"/>
        <end position="44"/>
    </location>
</feature>
<dbReference type="GeneID" id="17294543"/>
<dbReference type="EnsemblProtists" id="EKX37728">
    <property type="protein sequence ID" value="EKX37728"/>
    <property type="gene ID" value="GUITHDRAFT_116033"/>
</dbReference>
<dbReference type="OrthoDB" id="10597790at2759"/>
<protein>
    <submittedName>
        <fullName evidence="2 3">Uncharacterized protein</fullName>
    </submittedName>
</protein>
<dbReference type="SMART" id="SM01425">
    <property type="entry name" value="EsV_1_7"/>
    <property type="match status" value="1"/>
</dbReference>
<accession>L1IN86</accession>
<gene>
    <name evidence="2" type="ORF">GUITHDRAFT_116033</name>
</gene>
<organism evidence="2">
    <name type="scientific">Guillardia theta (strain CCMP2712)</name>
    <name type="common">Cryptophyte</name>
    <dbReference type="NCBI Taxonomy" id="905079"/>
    <lineage>
        <taxon>Eukaryota</taxon>
        <taxon>Cryptophyceae</taxon>
        <taxon>Pyrenomonadales</taxon>
        <taxon>Geminigeraceae</taxon>
        <taxon>Guillardia</taxon>
    </lineage>
</organism>
<evidence type="ECO:0000256" key="1">
    <source>
        <dbReference type="SAM" id="MobiDB-lite"/>
    </source>
</evidence>
<evidence type="ECO:0000313" key="4">
    <source>
        <dbReference type="Proteomes" id="UP000011087"/>
    </source>
</evidence>
<reference evidence="2 4" key="1">
    <citation type="journal article" date="2012" name="Nature">
        <title>Algal genomes reveal evolutionary mosaicism and the fate of nucleomorphs.</title>
        <authorList>
            <consortium name="DOE Joint Genome Institute"/>
            <person name="Curtis B.A."/>
            <person name="Tanifuji G."/>
            <person name="Burki F."/>
            <person name="Gruber A."/>
            <person name="Irimia M."/>
            <person name="Maruyama S."/>
            <person name="Arias M.C."/>
            <person name="Ball S.G."/>
            <person name="Gile G.H."/>
            <person name="Hirakawa Y."/>
            <person name="Hopkins J.F."/>
            <person name="Kuo A."/>
            <person name="Rensing S.A."/>
            <person name="Schmutz J."/>
            <person name="Symeonidi A."/>
            <person name="Elias M."/>
            <person name="Eveleigh R.J."/>
            <person name="Herman E.K."/>
            <person name="Klute M.J."/>
            <person name="Nakayama T."/>
            <person name="Obornik M."/>
            <person name="Reyes-Prieto A."/>
            <person name="Armbrust E.V."/>
            <person name="Aves S.J."/>
            <person name="Beiko R.G."/>
            <person name="Coutinho P."/>
            <person name="Dacks J.B."/>
            <person name="Durnford D.G."/>
            <person name="Fast N.M."/>
            <person name="Green B.R."/>
            <person name="Grisdale C.J."/>
            <person name="Hempel F."/>
            <person name="Henrissat B."/>
            <person name="Hoppner M.P."/>
            <person name="Ishida K."/>
            <person name="Kim E."/>
            <person name="Koreny L."/>
            <person name="Kroth P.G."/>
            <person name="Liu Y."/>
            <person name="Malik S.B."/>
            <person name="Maier U.G."/>
            <person name="McRose D."/>
            <person name="Mock T."/>
            <person name="Neilson J.A."/>
            <person name="Onodera N.T."/>
            <person name="Poole A.M."/>
            <person name="Pritham E.J."/>
            <person name="Richards T.A."/>
            <person name="Rocap G."/>
            <person name="Roy S.W."/>
            <person name="Sarai C."/>
            <person name="Schaack S."/>
            <person name="Shirato S."/>
            <person name="Slamovits C.H."/>
            <person name="Spencer D.F."/>
            <person name="Suzuki S."/>
            <person name="Worden A.Z."/>
            <person name="Zauner S."/>
            <person name="Barry K."/>
            <person name="Bell C."/>
            <person name="Bharti A.K."/>
            <person name="Crow J.A."/>
            <person name="Grimwood J."/>
            <person name="Kramer R."/>
            <person name="Lindquist E."/>
            <person name="Lucas S."/>
            <person name="Salamov A."/>
            <person name="McFadden G.I."/>
            <person name="Lane C.E."/>
            <person name="Keeling P.J."/>
            <person name="Gray M.W."/>
            <person name="Grigoriev I.V."/>
            <person name="Archibald J.M."/>
        </authorList>
    </citation>
    <scope>NUCLEOTIDE SEQUENCE</scope>
    <source>
        <strain evidence="2 4">CCMP2712</strain>
    </source>
</reference>
<sequence length="176" mass="20016">MINVSEASPSMLAFLAIQRRINTTAASSPKSERRGAAMLNASTGSFRRKREREVSWGNDLACSVRVKRMRRFGRYENKVSSRRPRINKGLPRRIWSKVLHRTRCSHVDEESKVQCDKDPCFGIASDGQALWCKKHADPSHVDVRNVRCKFLGCEKHPVFGDAVSGMAKYCALHKKR</sequence>
<dbReference type="InterPro" id="IPR043822">
    <property type="entry name" value="EsV_1_7_cys"/>
</dbReference>
<keyword evidence="4" id="KW-1185">Reference proteome</keyword>
<dbReference type="KEGG" id="gtt:GUITHDRAFT_116033"/>
<dbReference type="AlphaFoldDB" id="L1IN86"/>